<proteinExistence type="predicted"/>
<name>A0ACD3R6P3_LARCR</name>
<reference evidence="1" key="1">
    <citation type="submission" date="2018-11" db="EMBL/GenBank/DDBJ databases">
        <title>The sequence and de novo assembly of Larimichthys crocea genome using PacBio and Hi-C technologies.</title>
        <authorList>
            <person name="Xu P."/>
            <person name="Chen B."/>
            <person name="Zhou Z."/>
            <person name="Ke Q."/>
            <person name="Wu Y."/>
            <person name="Bai H."/>
            <person name="Pu F."/>
        </authorList>
    </citation>
    <scope>NUCLEOTIDE SEQUENCE</scope>
    <source>
        <tissue evidence="1">Muscle</tissue>
    </source>
</reference>
<dbReference type="Proteomes" id="UP000793456">
    <property type="component" value="Chromosome X"/>
</dbReference>
<organism evidence="1 2">
    <name type="scientific">Larimichthys crocea</name>
    <name type="common">Large yellow croaker</name>
    <name type="synonym">Pseudosciaena crocea</name>
    <dbReference type="NCBI Taxonomy" id="215358"/>
    <lineage>
        <taxon>Eukaryota</taxon>
        <taxon>Metazoa</taxon>
        <taxon>Chordata</taxon>
        <taxon>Craniata</taxon>
        <taxon>Vertebrata</taxon>
        <taxon>Euteleostomi</taxon>
        <taxon>Actinopterygii</taxon>
        <taxon>Neopterygii</taxon>
        <taxon>Teleostei</taxon>
        <taxon>Neoteleostei</taxon>
        <taxon>Acanthomorphata</taxon>
        <taxon>Eupercaria</taxon>
        <taxon>Sciaenidae</taxon>
        <taxon>Larimichthys</taxon>
    </lineage>
</organism>
<evidence type="ECO:0000313" key="1">
    <source>
        <dbReference type="EMBL" id="TMS14641.1"/>
    </source>
</evidence>
<sequence>MEAGSGAAAAVGSAALGLLGAAAAASSHDILDRGLRPGRHLEDDDIVPELAYIHPRERPDWEETISAMGHFPKLAECAHFHYENVDFGTIQLSLGDEQCEVTRNGYESKELVYLVHIYCQGRSWIVKRSYEDFRVLDKHLHLCIYDRRFSQLPELPRLDSLTDQSEVDNKGNHLLVHEESSINVPAIAAAHVIKRYIAQASDELSFEVGDIVSVIDMPPKEDTTWWRGKHGFQRPPGKHVVTFRARCESDRPLQLRTGRRPGAAEAESPSTRSLMMLRVVFLEASVLEPPHCIIGPVPFKLMKTRCLGLLGLFVRCRFAPVELKYCSGKHKEEILR</sequence>
<gene>
    <name evidence="1" type="ORF">E3U43_023121</name>
</gene>
<dbReference type="EMBL" id="CM011683">
    <property type="protein sequence ID" value="TMS14641.1"/>
    <property type="molecule type" value="Genomic_DNA"/>
</dbReference>
<evidence type="ECO:0000313" key="2">
    <source>
        <dbReference type="Proteomes" id="UP000793456"/>
    </source>
</evidence>
<keyword evidence="2" id="KW-1185">Reference proteome</keyword>
<comment type="caution">
    <text evidence="1">The sequence shown here is derived from an EMBL/GenBank/DDBJ whole genome shotgun (WGS) entry which is preliminary data.</text>
</comment>
<accession>A0ACD3R6P3</accession>
<protein>
    <submittedName>
        <fullName evidence="1">Uncharacterized protein</fullName>
    </submittedName>
</protein>